<dbReference type="Pfam" id="PF03547">
    <property type="entry name" value="Mem_trans"/>
    <property type="match status" value="1"/>
</dbReference>
<feature type="transmembrane region" description="Helical" evidence="8">
    <location>
        <begin position="237"/>
        <end position="258"/>
    </location>
</feature>
<name>A0A5C0UJ21_9RICK</name>
<evidence type="ECO:0000256" key="5">
    <source>
        <dbReference type="ARBA" id="ARBA00022692"/>
    </source>
</evidence>
<dbReference type="GO" id="GO:0055085">
    <property type="term" value="P:transmembrane transport"/>
    <property type="evidence" value="ECO:0007669"/>
    <property type="project" value="InterPro"/>
</dbReference>
<keyword evidence="3" id="KW-0813">Transport</keyword>
<feature type="transmembrane region" description="Helical" evidence="8">
    <location>
        <begin position="6"/>
        <end position="28"/>
    </location>
</feature>
<reference evidence="9 10" key="1">
    <citation type="submission" date="2019-08" db="EMBL/GenBank/DDBJ databases">
        <title>Highly reduced genomes of protist endosymbionts show evolutionary convergence.</title>
        <authorList>
            <person name="George E."/>
            <person name="Husnik F."/>
            <person name="Tashyreva D."/>
            <person name="Prokopchuk G."/>
            <person name="Horak A."/>
            <person name="Kwong W.K."/>
            <person name="Lukes J."/>
            <person name="Keeling P.J."/>
        </authorList>
    </citation>
    <scope>NUCLEOTIDE SEQUENCE [LARGE SCALE GENOMIC DNA]</scope>
    <source>
        <strain evidence="9">1621</strain>
    </source>
</reference>
<dbReference type="PANTHER" id="PTHR36838">
    <property type="entry name" value="AUXIN EFFLUX CARRIER FAMILY PROTEIN"/>
    <property type="match status" value="1"/>
</dbReference>
<dbReference type="GO" id="GO:0005886">
    <property type="term" value="C:plasma membrane"/>
    <property type="evidence" value="ECO:0007669"/>
    <property type="project" value="UniProtKB-SubCell"/>
</dbReference>
<evidence type="ECO:0000313" key="10">
    <source>
        <dbReference type="Proteomes" id="UP000323844"/>
    </source>
</evidence>
<feature type="transmembrane region" description="Helical" evidence="8">
    <location>
        <begin position="296"/>
        <end position="317"/>
    </location>
</feature>
<evidence type="ECO:0000313" key="9">
    <source>
        <dbReference type="EMBL" id="QEK39787.1"/>
    </source>
</evidence>
<feature type="transmembrane region" description="Helical" evidence="8">
    <location>
        <begin position="264"/>
        <end position="284"/>
    </location>
</feature>
<feature type="transmembrane region" description="Helical" evidence="8">
    <location>
        <begin position="176"/>
        <end position="193"/>
    </location>
</feature>
<keyword evidence="7 8" id="KW-0472">Membrane</keyword>
<dbReference type="AlphaFoldDB" id="A0A5C0UJ21"/>
<dbReference type="InterPro" id="IPR004776">
    <property type="entry name" value="Mem_transp_PIN-like"/>
</dbReference>
<dbReference type="Gene3D" id="1.20.1530.20">
    <property type="match status" value="1"/>
</dbReference>
<organism evidence="9 10">
    <name type="scientific">Candidatus Sneabacter namystus</name>
    <dbReference type="NCBI Taxonomy" id="2601646"/>
    <lineage>
        <taxon>Bacteria</taxon>
        <taxon>Pseudomonadati</taxon>
        <taxon>Pseudomonadota</taxon>
        <taxon>Alphaproteobacteria</taxon>
        <taxon>Rickettsiales</taxon>
        <taxon>Rickettsiaceae</taxon>
        <taxon>Rickettsieae</taxon>
        <taxon>Candidatus Sneabacter</taxon>
    </lineage>
</organism>
<dbReference type="InterPro" id="IPR038770">
    <property type="entry name" value="Na+/solute_symporter_sf"/>
</dbReference>
<gene>
    <name evidence="9" type="ORF">FZC37_02525</name>
</gene>
<keyword evidence="6 8" id="KW-1133">Transmembrane helix</keyword>
<keyword evidence="4" id="KW-1003">Cell membrane</keyword>
<dbReference type="OrthoDB" id="9805563at2"/>
<comment type="similarity">
    <text evidence="2">Belongs to the auxin efflux carrier (TC 2.A.69) family.</text>
</comment>
<evidence type="ECO:0000256" key="3">
    <source>
        <dbReference type="ARBA" id="ARBA00022448"/>
    </source>
</evidence>
<feature type="transmembrane region" description="Helical" evidence="8">
    <location>
        <begin position="70"/>
        <end position="89"/>
    </location>
</feature>
<evidence type="ECO:0000256" key="7">
    <source>
        <dbReference type="ARBA" id="ARBA00023136"/>
    </source>
</evidence>
<dbReference type="PANTHER" id="PTHR36838:SF4">
    <property type="entry name" value="AUXIN EFFLUX CARRIER FAMILY PROTEIN"/>
    <property type="match status" value="1"/>
</dbReference>
<keyword evidence="5 8" id="KW-0812">Transmembrane</keyword>
<sequence length="318" mass="35347">MFGGSMFLMFFQSVLPIFLIVLSGHLIRRYWISSDEFWRGLQQMSYALFLPAALFSYLSEANFKLKGSMSMVIALILTNVLVCSALIWYQRYSQSIPNRRFPSVLQCSIRYNTYVFLALGKALFGDEANRIASIVIVYMITLVNAISVLAFDTYIGRKKHSSKSRTQAVTAVVIKLLKNPIIFSSSCAILFSYNNVVLPHGLQQFFHVLGQAALGIGSLTIGGELRLKIQRVYIPQICLSTITKLLILPIIAVCMLKLLRVEGMMRSIALLYSCLPCANGVVVLSRQLGGDAELDASIATVQTVLAIFSLAFIMSVFH</sequence>
<feature type="transmembrane region" description="Helical" evidence="8">
    <location>
        <begin position="40"/>
        <end position="58"/>
    </location>
</feature>
<evidence type="ECO:0000256" key="6">
    <source>
        <dbReference type="ARBA" id="ARBA00022989"/>
    </source>
</evidence>
<feature type="transmembrane region" description="Helical" evidence="8">
    <location>
        <begin position="205"/>
        <end position="225"/>
    </location>
</feature>
<comment type="subcellular location">
    <subcellularLocation>
        <location evidence="1">Cell membrane</location>
        <topology evidence="1">Multi-pass membrane protein</topology>
    </subcellularLocation>
</comment>
<evidence type="ECO:0000256" key="4">
    <source>
        <dbReference type="ARBA" id="ARBA00022475"/>
    </source>
</evidence>
<evidence type="ECO:0000256" key="8">
    <source>
        <dbReference type="SAM" id="Phobius"/>
    </source>
</evidence>
<dbReference type="EMBL" id="CP043312">
    <property type="protein sequence ID" value="QEK39787.1"/>
    <property type="molecule type" value="Genomic_DNA"/>
</dbReference>
<protein>
    <submittedName>
        <fullName evidence="9">AEC family transporter</fullName>
    </submittedName>
</protein>
<feature type="transmembrane region" description="Helical" evidence="8">
    <location>
        <begin position="131"/>
        <end position="155"/>
    </location>
</feature>
<dbReference type="KEGG" id="snay:FZC37_02525"/>
<dbReference type="Proteomes" id="UP000323844">
    <property type="component" value="Chromosome"/>
</dbReference>
<proteinExistence type="inferred from homology"/>
<evidence type="ECO:0000256" key="2">
    <source>
        <dbReference type="ARBA" id="ARBA00010145"/>
    </source>
</evidence>
<accession>A0A5C0UJ21</accession>
<evidence type="ECO:0000256" key="1">
    <source>
        <dbReference type="ARBA" id="ARBA00004651"/>
    </source>
</evidence>
<keyword evidence="10" id="KW-1185">Reference proteome</keyword>